<reference evidence="1 2" key="1">
    <citation type="journal article" date="2018" name="PLoS Genet.">
        <title>Population sequencing reveals clonal diversity and ancestral inbreeding in the grapevine cultivar Chardonnay.</title>
        <authorList>
            <person name="Roach M.J."/>
            <person name="Johnson D.L."/>
            <person name="Bohlmann J."/>
            <person name="van Vuuren H.J."/>
            <person name="Jones S.J."/>
            <person name="Pretorius I.S."/>
            <person name="Schmidt S.A."/>
            <person name="Borneman A.R."/>
        </authorList>
    </citation>
    <scope>NUCLEOTIDE SEQUENCE [LARGE SCALE GENOMIC DNA]</scope>
    <source>
        <strain evidence="2">cv. Chardonnay</strain>
        <tissue evidence="1">Leaf</tissue>
    </source>
</reference>
<proteinExistence type="predicted"/>
<sequence length="396" mass="43647">MEGPRGGRRWFAVESKSFELLIDVVGGKLRGCIWEKCRGLTSWIRFGDESLSCLLAGVETCCRGSDDRRWSLVWEEGGRKYSLEHRLNEAGRFILCSVRDIEAKRFCPIFSRREGVVWWLEYLGKEVERGWGSPHWRFKGSSLARGAFEGKGANAKDLCGCCKIKNGEAERVLARGKRRVKDNVLFFEKWYPRVGCFCNGTDANEAWVRVLGLPLHFWSHKVFKLIGDGCGEFIAVDENTDSMAKLQWVRILVKVVSRDLPTSVQIVVGTGCFTVHPWWESLPSFSQVVSTGCILGEGVPVVEEEARGRPRAVCTGRVLEKEVQSKVQTGVQVVSPYGSSSKSAIGFFSDYSVGGSGPEAIDGKGSLRNRGQGAGGVDKVGGLGSGLEKVKIGPNL</sequence>
<dbReference type="EMBL" id="QGNW01000424">
    <property type="protein sequence ID" value="RVW72020.1"/>
    <property type="molecule type" value="Genomic_DNA"/>
</dbReference>
<dbReference type="PANTHER" id="PTHR34427:SF5">
    <property type="entry name" value="DUF4283 DOMAIN-CONTAINING PROTEIN"/>
    <property type="match status" value="1"/>
</dbReference>
<protein>
    <submittedName>
        <fullName evidence="1">Uncharacterized protein</fullName>
    </submittedName>
</protein>
<evidence type="ECO:0000313" key="2">
    <source>
        <dbReference type="Proteomes" id="UP000288805"/>
    </source>
</evidence>
<dbReference type="PANTHER" id="PTHR34427">
    <property type="entry name" value="DUF4283 DOMAIN PROTEIN"/>
    <property type="match status" value="1"/>
</dbReference>
<organism evidence="1 2">
    <name type="scientific">Vitis vinifera</name>
    <name type="common">Grape</name>
    <dbReference type="NCBI Taxonomy" id="29760"/>
    <lineage>
        <taxon>Eukaryota</taxon>
        <taxon>Viridiplantae</taxon>
        <taxon>Streptophyta</taxon>
        <taxon>Embryophyta</taxon>
        <taxon>Tracheophyta</taxon>
        <taxon>Spermatophyta</taxon>
        <taxon>Magnoliopsida</taxon>
        <taxon>eudicotyledons</taxon>
        <taxon>Gunneridae</taxon>
        <taxon>Pentapetalae</taxon>
        <taxon>rosids</taxon>
        <taxon>Vitales</taxon>
        <taxon>Vitaceae</taxon>
        <taxon>Viteae</taxon>
        <taxon>Vitis</taxon>
    </lineage>
</organism>
<name>A0A438GII2_VITVI</name>
<accession>A0A438GII2</accession>
<evidence type="ECO:0000313" key="1">
    <source>
        <dbReference type="EMBL" id="RVW72020.1"/>
    </source>
</evidence>
<dbReference type="AlphaFoldDB" id="A0A438GII2"/>
<comment type="caution">
    <text evidence="1">The sequence shown here is derived from an EMBL/GenBank/DDBJ whole genome shotgun (WGS) entry which is preliminary data.</text>
</comment>
<dbReference type="Proteomes" id="UP000288805">
    <property type="component" value="Unassembled WGS sequence"/>
</dbReference>
<gene>
    <name evidence="1" type="ORF">CK203_054054</name>
</gene>